<proteinExistence type="predicted"/>
<organism evidence="1 2">
    <name type="scientific">Nitrosopumilus cobalaminigenes</name>
    <dbReference type="NCBI Taxonomy" id="1470066"/>
    <lineage>
        <taxon>Archaea</taxon>
        <taxon>Nitrososphaerota</taxon>
        <taxon>Nitrososphaeria</taxon>
        <taxon>Nitrosopumilales</taxon>
        <taxon>Nitrosopumilaceae</taxon>
        <taxon>Nitrosopumilus</taxon>
    </lineage>
</organism>
<name>A0A7D5R3D7_9ARCH</name>
<dbReference type="KEGG" id="ncl:C5F47_08755"/>
<dbReference type="EMBL" id="CP026993">
    <property type="protein sequence ID" value="QLH03619.1"/>
    <property type="molecule type" value="Genomic_DNA"/>
</dbReference>
<dbReference type="Proteomes" id="UP000509771">
    <property type="component" value="Chromosome"/>
</dbReference>
<evidence type="ECO:0000313" key="2">
    <source>
        <dbReference type="Proteomes" id="UP000509771"/>
    </source>
</evidence>
<dbReference type="GeneID" id="56060149"/>
<dbReference type="RefSeq" id="WP_179360738.1">
    <property type="nucleotide sequence ID" value="NZ_CP026993.1"/>
</dbReference>
<accession>A0A7D5R3D7</accession>
<protein>
    <submittedName>
        <fullName evidence="1">Uncharacterized protein</fullName>
    </submittedName>
</protein>
<sequence length="118" mass="13341">MQYFQAVQQGKQRASKSQMKMFDVAGFGMLTLTTKKIDGKFHPVGEEEFTAVIESPDGHVAVIVDKDGFTKAQSKAVEKEEALSIYKKLRDTGILEYPEKQIQIWSETRPTIQNDSLE</sequence>
<evidence type="ECO:0000313" key="1">
    <source>
        <dbReference type="EMBL" id="QLH03619.1"/>
    </source>
</evidence>
<reference evidence="1 2" key="1">
    <citation type="submission" date="2018-02" db="EMBL/GenBank/DDBJ databases">
        <title>Complete genome of Nitrosopumilus cobalaminigenes HCA1.</title>
        <authorList>
            <person name="Qin W."/>
            <person name="Zheng Y."/>
            <person name="Stahl D.A."/>
        </authorList>
    </citation>
    <scope>NUCLEOTIDE SEQUENCE [LARGE SCALE GENOMIC DNA]</scope>
    <source>
        <strain evidence="1 2">HCA1</strain>
    </source>
</reference>
<gene>
    <name evidence="1" type="ORF">C5F47_08755</name>
</gene>
<keyword evidence="2" id="KW-1185">Reference proteome</keyword>
<dbReference type="OrthoDB" id="8555at2157"/>
<dbReference type="AlphaFoldDB" id="A0A7D5R3D7"/>